<dbReference type="SUPFAM" id="SSF52540">
    <property type="entry name" value="P-loop containing nucleoside triphosphate hydrolases"/>
    <property type="match status" value="1"/>
</dbReference>
<dbReference type="AlphaFoldDB" id="A0A411HEM9"/>
<protein>
    <submittedName>
        <fullName evidence="5">Type II/IV secretion system protein</fullName>
    </submittedName>
</protein>
<gene>
    <name evidence="5" type="ORF">ELE36_00335</name>
</gene>
<dbReference type="GO" id="GO:0005524">
    <property type="term" value="F:ATP binding"/>
    <property type="evidence" value="ECO:0007669"/>
    <property type="project" value="UniProtKB-KW"/>
</dbReference>
<evidence type="ECO:0000256" key="2">
    <source>
        <dbReference type="ARBA" id="ARBA00022741"/>
    </source>
</evidence>
<dbReference type="KEGG" id="xbc:ELE36_00335"/>
<accession>A0A411HEM9</accession>
<keyword evidence="6" id="KW-1185">Reference proteome</keyword>
<name>A0A411HEM9_9GAMM</name>
<dbReference type="Gene3D" id="3.40.50.300">
    <property type="entry name" value="P-loop containing nucleotide triphosphate hydrolases"/>
    <property type="match status" value="1"/>
</dbReference>
<evidence type="ECO:0000256" key="1">
    <source>
        <dbReference type="ARBA" id="ARBA00006611"/>
    </source>
</evidence>
<dbReference type="Pfam" id="PF00437">
    <property type="entry name" value="T2SSE"/>
    <property type="match status" value="1"/>
</dbReference>
<dbReference type="Gene3D" id="3.30.300.160">
    <property type="entry name" value="Type II secretion system, protein E, N-terminal domain"/>
    <property type="match status" value="1"/>
</dbReference>
<dbReference type="InterPro" id="IPR007831">
    <property type="entry name" value="T2SS_GspE_N"/>
</dbReference>
<keyword evidence="3" id="KW-0067">ATP-binding</keyword>
<dbReference type="PANTHER" id="PTHR30258">
    <property type="entry name" value="TYPE II SECRETION SYSTEM PROTEIN GSPE-RELATED"/>
    <property type="match status" value="1"/>
</dbReference>
<dbReference type="EMBL" id="CP035704">
    <property type="protein sequence ID" value="QBB68945.1"/>
    <property type="molecule type" value="Genomic_DNA"/>
</dbReference>
<keyword evidence="2" id="KW-0547">Nucleotide-binding</keyword>
<dbReference type="PANTHER" id="PTHR30258:SF13">
    <property type="entry name" value="SECRETION PATHWAY ATPASE-RELATED"/>
    <property type="match status" value="1"/>
</dbReference>
<dbReference type="RefSeq" id="WP_129831196.1">
    <property type="nucleotide sequence ID" value="NZ_CP035704.1"/>
</dbReference>
<proteinExistence type="inferred from homology"/>
<dbReference type="OrthoDB" id="9804785at2"/>
<feature type="domain" description="Bacterial type II secretion system protein E" evidence="4">
    <location>
        <begin position="426"/>
        <end position="440"/>
    </location>
</feature>
<dbReference type="Gene3D" id="3.30.450.90">
    <property type="match status" value="1"/>
</dbReference>
<dbReference type="FunFam" id="3.40.50.300:FF:000398">
    <property type="entry name" value="Type IV pilus assembly ATPase PilB"/>
    <property type="match status" value="1"/>
</dbReference>
<dbReference type="InterPro" id="IPR027417">
    <property type="entry name" value="P-loop_NTPase"/>
</dbReference>
<sequence>MATLPQATVLSAADTLAPGIGLHRRLELEPVLATLIVDGLIVAEDAKRVRADVRTQRGRLELHPLVLIANLKLANARQPGKPLSLETLTQWLAEKAGLPYLKIDPMKIDAAVVTQVVSQAYANRYRILPVAVTELQVVFATAEPFDMRWLSDLGHILRRDVQRVVASPIDINRYLTEFYGVQRSIQRARDAKSNSDVPDGRGILNFEQLVELGKSGEVGADDRHVVHIVDWLLQYAFEQRASDIHLEPRRDTSQIRFRIDGVMHKVFELPTPVMVAVTSRIKILGRMDVAEKRRPQDGRIKTRSVGGREVELRLSSMPTAFGEKIVMRIFDPDVVVKEFSQLGFSPTEAEAWRVMVERPHGIVLVTGPTGSGKTTTLYSTLKYLATPDINVCTVEDPIEMVAPEFNQMQVQMAIDLDFAAGVRTLLRQDPDIIMVGEIRDLETAQMAVQASLTGHLVLSTLHTNDAPSAITRLLDLGVPYYLLQSTLTGIVAQRLVRTLCPHCKVETKLDAQDWQGLVGRWNLPLPARGFMHKGCLECRRTGFLGRTGIYEMLSITPPLRQQIQAATDLSKLGEIALAQGMRPLRVSAAAQVARGVTTIAEVAGVLPPID</sequence>
<dbReference type="Pfam" id="PF05157">
    <property type="entry name" value="MshEN"/>
    <property type="match status" value="1"/>
</dbReference>
<evidence type="ECO:0000256" key="3">
    <source>
        <dbReference type="ARBA" id="ARBA00022840"/>
    </source>
</evidence>
<evidence type="ECO:0000313" key="5">
    <source>
        <dbReference type="EMBL" id="QBB68945.1"/>
    </source>
</evidence>
<dbReference type="Proteomes" id="UP000291562">
    <property type="component" value="Chromosome"/>
</dbReference>
<dbReference type="GO" id="GO:0016887">
    <property type="term" value="F:ATP hydrolysis activity"/>
    <property type="evidence" value="ECO:0007669"/>
    <property type="project" value="TreeGrafter"/>
</dbReference>
<evidence type="ECO:0000313" key="6">
    <source>
        <dbReference type="Proteomes" id="UP000291562"/>
    </source>
</evidence>
<organism evidence="5 6">
    <name type="scientific">Pseudolysobacter antarcticus</name>
    <dbReference type="NCBI Taxonomy" id="2511995"/>
    <lineage>
        <taxon>Bacteria</taxon>
        <taxon>Pseudomonadati</taxon>
        <taxon>Pseudomonadota</taxon>
        <taxon>Gammaproteobacteria</taxon>
        <taxon>Lysobacterales</taxon>
        <taxon>Rhodanobacteraceae</taxon>
        <taxon>Pseudolysobacter</taxon>
    </lineage>
</organism>
<dbReference type="SUPFAM" id="SSF160246">
    <property type="entry name" value="EspE N-terminal domain-like"/>
    <property type="match status" value="1"/>
</dbReference>
<dbReference type="InterPro" id="IPR001482">
    <property type="entry name" value="T2SS/T4SS_dom"/>
</dbReference>
<evidence type="ECO:0000259" key="4">
    <source>
        <dbReference type="PROSITE" id="PS00662"/>
    </source>
</evidence>
<dbReference type="GO" id="GO:0005886">
    <property type="term" value="C:plasma membrane"/>
    <property type="evidence" value="ECO:0007669"/>
    <property type="project" value="TreeGrafter"/>
</dbReference>
<dbReference type="CDD" id="cd01129">
    <property type="entry name" value="PulE-GspE-like"/>
    <property type="match status" value="1"/>
</dbReference>
<dbReference type="PROSITE" id="PS00662">
    <property type="entry name" value="T2SP_E"/>
    <property type="match status" value="1"/>
</dbReference>
<comment type="similarity">
    <text evidence="1">Belongs to the GSP E family.</text>
</comment>
<dbReference type="SMART" id="SM00382">
    <property type="entry name" value="AAA"/>
    <property type="match status" value="1"/>
</dbReference>
<reference evidence="5 6" key="1">
    <citation type="submission" date="2019-01" db="EMBL/GenBank/DDBJ databases">
        <title>Pseudolysobacter antarctica gen. nov., sp. nov., isolated from Fildes Peninsula, Antarctica.</title>
        <authorList>
            <person name="Wei Z."/>
            <person name="Peng F."/>
        </authorList>
    </citation>
    <scope>NUCLEOTIDE SEQUENCE [LARGE SCALE GENOMIC DNA]</scope>
    <source>
        <strain evidence="5 6">AQ6-296</strain>
    </source>
</reference>
<dbReference type="InterPro" id="IPR037257">
    <property type="entry name" value="T2SS_E_N_sf"/>
</dbReference>
<dbReference type="InterPro" id="IPR003593">
    <property type="entry name" value="AAA+_ATPase"/>
</dbReference>